<evidence type="ECO:0000259" key="9">
    <source>
        <dbReference type="Pfam" id="PF00479"/>
    </source>
</evidence>
<evidence type="ECO:0000256" key="3">
    <source>
        <dbReference type="ARBA" id="ARBA00013019"/>
    </source>
</evidence>
<dbReference type="EC" id="1.1.1.49" evidence="3"/>
<dbReference type="InterPro" id="IPR022675">
    <property type="entry name" value="G6P_DH_C"/>
</dbReference>
<dbReference type="GO" id="GO:0006006">
    <property type="term" value="P:glucose metabolic process"/>
    <property type="evidence" value="ECO:0007669"/>
    <property type="project" value="UniProtKB-KW"/>
</dbReference>
<dbReference type="PROSITE" id="PS00069">
    <property type="entry name" value="G6P_DEHYDROGENASE"/>
    <property type="match status" value="1"/>
</dbReference>
<keyword evidence="6" id="KW-0560">Oxidoreductase</keyword>
<keyword evidence="7" id="KW-0119">Carbohydrate metabolism</keyword>
<dbReference type="EMBL" id="PQIB02000005">
    <property type="protein sequence ID" value="RLN19416.1"/>
    <property type="molecule type" value="Genomic_DNA"/>
</dbReference>
<protein>
    <recommendedName>
        <fullName evidence="3">glucose-6-phosphate dehydrogenase (NADP(+))</fullName>
        <ecNumber evidence="3">1.1.1.49</ecNumber>
    </recommendedName>
</protein>
<dbReference type="Pfam" id="PF00479">
    <property type="entry name" value="G6PD_N"/>
    <property type="match status" value="2"/>
</dbReference>
<feature type="domain" description="Glucose-6-phosphate dehydrogenase NAD-binding" evidence="9">
    <location>
        <begin position="2"/>
        <end position="52"/>
    </location>
</feature>
<accession>A0A3L6SHK0</accession>
<evidence type="ECO:0000256" key="4">
    <source>
        <dbReference type="ARBA" id="ARBA00022526"/>
    </source>
</evidence>
<dbReference type="Pfam" id="PF02781">
    <property type="entry name" value="G6PD_C"/>
    <property type="match status" value="1"/>
</dbReference>
<comment type="pathway">
    <text evidence="1">Carbohydrate degradation; pentose phosphate pathway; D-ribulose 5-phosphate from D-glucose 6-phosphate (oxidative stage): step 1/3.</text>
</comment>
<dbReference type="GO" id="GO:0004345">
    <property type="term" value="F:glucose-6-phosphate dehydrogenase activity"/>
    <property type="evidence" value="ECO:0007669"/>
    <property type="project" value="UniProtKB-EC"/>
</dbReference>
<feature type="domain" description="Glucose-6-phosphate dehydrogenase NAD-binding" evidence="9">
    <location>
        <begin position="54"/>
        <end position="95"/>
    </location>
</feature>
<dbReference type="SUPFAM" id="SSF51735">
    <property type="entry name" value="NAD(P)-binding Rossmann-fold domains"/>
    <property type="match status" value="1"/>
</dbReference>
<reference evidence="12" key="1">
    <citation type="journal article" date="2019" name="Nat. Commun.">
        <title>The genome of broomcorn millet.</title>
        <authorList>
            <person name="Zou C."/>
            <person name="Miki D."/>
            <person name="Li D."/>
            <person name="Tang Q."/>
            <person name="Xiao L."/>
            <person name="Rajput S."/>
            <person name="Deng P."/>
            <person name="Jia W."/>
            <person name="Huang R."/>
            <person name="Zhang M."/>
            <person name="Sun Y."/>
            <person name="Hu J."/>
            <person name="Fu X."/>
            <person name="Schnable P.S."/>
            <person name="Li F."/>
            <person name="Zhang H."/>
            <person name="Feng B."/>
            <person name="Zhu X."/>
            <person name="Liu R."/>
            <person name="Schnable J.C."/>
            <person name="Zhu J.-K."/>
            <person name="Zhang H."/>
        </authorList>
    </citation>
    <scope>NUCLEOTIDE SEQUENCE [LARGE SCALE GENOMIC DNA]</scope>
</reference>
<dbReference type="PANTHER" id="PTHR23429">
    <property type="entry name" value="GLUCOSE-6-PHOSPHATE 1-DEHYDROGENASE G6PD"/>
    <property type="match status" value="1"/>
</dbReference>
<name>A0A3L6SHK0_PANMI</name>
<dbReference type="Proteomes" id="UP000275267">
    <property type="component" value="Unassembled WGS sequence"/>
</dbReference>
<keyword evidence="4" id="KW-0313">Glucose metabolism</keyword>
<dbReference type="InterPro" id="IPR001282">
    <property type="entry name" value="G6P_DH"/>
</dbReference>
<feature type="domain" description="Glucose-6-phosphate dehydrogenase C-terminal" evidence="10">
    <location>
        <begin position="98"/>
        <end position="325"/>
    </location>
</feature>
<gene>
    <name evidence="11" type="ORF">C2845_PM02G23460</name>
</gene>
<evidence type="ECO:0000256" key="7">
    <source>
        <dbReference type="ARBA" id="ARBA00023277"/>
    </source>
</evidence>
<dbReference type="UniPathway" id="UPA00115">
    <property type="reaction ID" value="UER00408"/>
</dbReference>
<evidence type="ECO:0000313" key="11">
    <source>
        <dbReference type="EMBL" id="RLN19416.1"/>
    </source>
</evidence>
<organism evidence="11 12">
    <name type="scientific">Panicum miliaceum</name>
    <name type="common">Proso millet</name>
    <name type="synonym">Broomcorn millet</name>
    <dbReference type="NCBI Taxonomy" id="4540"/>
    <lineage>
        <taxon>Eukaryota</taxon>
        <taxon>Viridiplantae</taxon>
        <taxon>Streptophyta</taxon>
        <taxon>Embryophyta</taxon>
        <taxon>Tracheophyta</taxon>
        <taxon>Spermatophyta</taxon>
        <taxon>Magnoliopsida</taxon>
        <taxon>Liliopsida</taxon>
        <taxon>Poales</taxon>
        <taxon>Poaceae</taxon>
        <taxon>PACMAD clade</taxon>
        <taxon>Panicoideae</taxon>
        <taxon>Panicodae</taxon>
        <taxon>Paniceae</taxon>
        <taxon>Panicinae</taxon>
        <taxon>Panicum</taxon>
        <taxon>Panicum sect. Panicum</taxon>
    </lineage>
</organism>
<sequence>MEPFLQRCFYQSGQYNTEEGFAELDRKLKEKEEGRLPNRLFYLSIPPNIFVRCVEKPFGRDSESSGELTRSLKKYLAEEQIFRIDHYLGKELVENLSVLRFSNLVFEPLWSRNYIRNVQLIFSEDFGTEGRGGYFDNYGIIRDIMQNHLLQILALFAMETLVSLDAEDIRNEKVKVLRSMRQLKLEDVVVGQYKGHTRGGKSFPGYADDPTVPKGSITPTFAAAALFIDNARWDGVPFLMKAGKALHTRREEIRVQFRRVPGNLYRRNIGTDLDTATNELVLRVQSDEAIYLKINNKVPGLGMRLDRSNLNLLYSERYRREIPDAELEDKRVAPELYPYGSRGPVGAHYLAANYNVRWGDVTGDDGSF</sequence>
<dbReference type="OrthoDB" id="60984at2759"/>
<dbReference type="HAMAP" id="MF_00966">
    <property type="entry name" value="G6PD"/>
    <property type="match status" value="1"/>
</dbReference>
<dbReference type="AlphaFoldDB" id="A0A3L6SHK0"/>
<dbReference type="GO" id="GO:0009570">
    <property type="term" value="C:chloroplast stroma"/>
    <property type="evidence" value="ECO:0007669"/>
    <property type="project" value="TreeGrafter"/>
</dbReference>
<evidence type="ECO:0000259" key="10">
    <source>
        <dbReference type="Pfam" id="PF02781"/>
    </source>
</evidence>
<dbReference type="PRINTS" id="PR00079">
    <property type="entry name" value="G6PDHDRGNASE"/>
</dbReference>
<evidence type="ECO:0000256" key="5">
    <source>
        <dbReference type="ARBA" id="ARBA00022857"/>
    </source>
</evidence>
<comment type="similarity">
    <text evidence="2">Belongs to the glucose-6-phosphate dehydrogenase family.</text>
</comment>
<evidence type="ECO:0000313" key="12">
    <source>
        <dbReference type="Proteomes" id="UP000275267"/>
    </source>
</evidence>
<keyword evidence="12" id="KW-1185">Reference proteome</keyword>
<evidence type="ECO:0000256" key="6">
    <source>
        <dbReference type="ARBA" id="ARBA00023002"/>
    </source>
</evidence>
<dbReference type="SUPFAM" id="SSF55347">
    <property type="entry name" value="Glyceraldehyde-3-phosphate dehydrogenase-like, C-terminal domain"/>
    <property type="match status" value="1"/>
</dbReference>
<dbReference type="FunFam" id="3.30.360.10:FF:000018">
    <property type="entry name" value="Glucose-6-phosphate 1-dehydrogenase"/>
    <property type="match status" value="1"/>
</dbReference>
<dbReference type="InterPro" id="IPR036291">
    <property type="entry name" value="NAD(P)-bd_dom_sf"/>
</dbReference>
<evidence type="ECO:0000256" key="8">
    <source>
        <dbReference type="ARBA" id="ARBA00048749"/>
    </source>
</evidence>
<dbReference type="InterPro" id="IPR019796">
    <property type="entry name" value="G6P_DH_AS"/>
</dbReference>
<comment type="caution">
    <text evidence="11">The sequence shown here is derived from an EMBL/GenBank/DDBJ whole genome shotgun (WGS) entry which is preliminary data.</text>
</comment>
<dbReference type="Gene3D" id="3.40.50.720">
    <property type="entry name" value="NAD(P)-binding Rossmann-like Domain"/>
    <property type="match status" value="1"/>
</dbReference>
<evidence type="ECO:0000256" key="1">
    <source>
        <dbReference type="ARBA" id="ARBA00004937"/>
    </source>
</evidence>
<comment type="catalytic activity">
    <reaction evidence="8">
        <text>D-glucose 6-phosphate + NADP(+) = 6-phospho-D-glucono-1,5-lactone + NADPH + H(+)</text>
        <dbReference type="Rhea" id="RHEA:15841"/>
        <dbReference type="ChEBI" id="CHEBI:15378"/>
        <dbReference type="ChEBI" id="CHEBI:57783"/>
        <dbReference type="ChEBI" id="CHEBI:57955"/>
        <dbReference type="ChEBI" id="CHEBI:58349"/>
        <dbReference type="ChEBI" id="CHEBI:61548"/>
        <dbReference type="EC" id="1.1.1.49"/>
    </reaction>
</comment>
<dbReference type="InterPro" id="IPR022674">
    <property type="entry name" value="G6P_DH_NAD-bd"/>
</dbReference>
<keyword evidence="5" id="KW-0521">NADP</keyword>
<proteinExistence type="inferred from homology"/>
<dbReference type="PANTHER" id="PTHR23429:SF13">
    <property type="entry name" value="GLUCOSE-6-PHOSPHATE 1-DEHYDROGENASE 1, CHLOROPLASTIC"/>
    <property type="match status" value="1"/>
</dbReference>
<dbReference type="GO" id="GO:0050661">
    <property type="term" value="F:NADP binding"/>
    <property type="evidence" value="ECO:0007669"/>
    <property type="project" value="InterPro"/>
</dbReference>
<evidence type="ECO:0000256" key="2">
    <source>
        <dbReference type="ARBA" id="ARBA00009975"/>
    </source>
</evidence>
<dbReference type="STRING" id="4540.A0A3L6SHK0"/>
<dbReference type="GO" id="GO:0009051">
    <property type="term" value="P:pentose-phosphate shunt, oxidative branch"/>
    <property type="evidence" value="ECO:0007669"/>
    <property type="project" value="UniProtKB-ARBA"/>
</dbReference>
<dbReference type="Gene3D" id="3.30.360.10">
    <property type="entry name" value="Dihydrodipicolinate Reductase, domain 2"/>
    <property type="match status" value="1"/>
</dbReference>